<keyword evidence="3 9" id="KW-0812">Transmembrane</keyword>
<reference evidence="10 11" key="1">
    <citation type="journal article" date="2019" name="J. Hered.">
        <title>An Improved Genome Assembly for Drosophila navojoa, the Basal Species in the mojavensis Cluster.</title>
        <authorList>
            <person name="Vanderlinde T."/>
            <person name="Dupim E.G."/>
            <person name="Nazario-Yepiz N.O."/>
            <person name="Carvalho A.B."/>
        </authorList>
    </citation>
    <scope>NUCLEOTIDE SEQUENCE [LARGE SCALE GENOMIC DNA]</scope>
    <source>
        <strain evidence="10">Navoj_Jal97</strain>
        <tissue evidence="10">Whole organism</tissue>
    </source>
</reference>
<evidence type="ECO:0000256" key="5">
    <source>
        <dbReference type="ARBA" id="ARBA00023136"/>
    </source>
</evidence>
<protein>
    <recommendedName>
        <fullName evidence="12">Ionotropic glutamate receptor C-terminal domain-containing protein</fullName>
    </recommendedName>
</protein>
<feature type="transmembrane region" description="Helical" evidence="9">
    <location>
        <begin position="895"/>
        <end position="913"/>
    </location>
</feature>
<dbReference type="PANTHER" id="PTHR42643">
    <property type="entry name" value="IONOTROPIC RECEPTOR 20A-RELATED"/>
    <property type="match status" value="1"/>
</dbReference>
<feature type="compositionally biased region" description="Low complexity" evidence="8">
    <location>
        <begin position="439"/>
        <end position="455"/>
    </location>
</feature>
<dbReference type="OMA" id="VHLCIGA"/>
<dbReference type="EMBL" id="LSRL02000001">
    <property type="protein sequence ID" value="TDG53244.1"/>
    <property type="molecule type" value="Genomic_DNA"/>
</dbReference>
<feature type="transmembrane region" description="Helical" evidence="9">
    <location>
        <begin position="835"/>
        <end position="857"/>
    </location>
</feature>
<proteinExistence type="predicted"/>
<evidence type="ECO:0000256" key="4">
    <source>
        <dbReference type="ARBA" id="ARBA00022989"/>
    </source>
</evidence>
<organism evidence="10 11">
    <name type="scientific">Drosophila navojoa</name>
    <name type="common">Fruit fly</name>
    <dbReference type="NCBI Taxonomy" id="7232"/>
    <lineage>
        <taxon>Eukaryota</taxon>
        <taxon>Metazoa</taxon>
        <taxon>Ecdysozoa</taxon>
        <taxon>Arthropoda</taxon>
        <taxon>Hexapoda</taxon>
        <taxon>Insecta</taxon>
        <taxon>Pterygota</taxon>
        <taxon>Neoptera</taxon>
        <taxon>Endopterygota</taxon>
        <taxon>Diptera</taxon>
        <taxon>Brachycera</taxon>
        <taxon>Muscomorpha</taxon>
        <taxon>Ephydroidea</taxon>
        <taxon>Drosophilidae</taxon>
        <taxon>Drosophila</taxon>
    </lineage>
</organism>
<evidence type="ECO:0000313" key="10">
    <source>
        <dbReference type="EMBL" id="TDG53244.1"/>
    </source>
</evidence>
<comment type="subcellular location">
    <subcellularLocation>
        <location evidence="1">Cell membrane</location>
        <topology evidence="1">Multi-pass membrane protein</topology>
    </subcellularLocation>
</comment>
<evidence type="ECO:0000256" key="7">
    <source>
        <dbReference type="ARBA" id="ARBA00023180"/>
    </source>
</evidence>
<evidence type="ECO:0000256" key="2">
    <source>
        <dbReference type="ARBA" id="ARBA00022475"/>
    </source>
</evidence>
<feature type="region of interest" description="Disordered" evidence="8">
    <location>
        <begin position="301"/>
        <end position="335"/>
    </location>
</feature>
<keyword evidence="11" id="KW-1185">Reference proteome</keyword>
<evidence type="ECO:0000256" key="9">
    <source>
        <dbReference type="SAM" id="Phobius"/>
    </source>
</evidence>
<dbReference type="Proteomes" id="UP000295192">
    <property type="component" value="Unassembled WGS sequence"/>
</dbReference>
<keyword evidence="5 9" id="KW-0472">Membrane</keyword>
<dbReference type="Gene3D" id="3.40.190.10">
    <property type="entry name" value="Periplasmic binding protein-like II"/>
    <property type="match status" value="1"/>
</dbReference>
<feature type="region of interest" description="Disordered" evidence="8">
    <location>
        <begin position="94"/>
        <end position="148"/>
    </location>
</feature>
<sequence length="1711" mass="191621">MAQVTLTILSSMEKPMQHAPAPVGKVSQIANIFQRKPIEIQPVEQLSAVAAAHAAAAAAAAANPTTNVRTESHSARFNNARALFEKLGVESNTNVSSRLLRSNSREDNLYEGSDRSSSRSSDRSQSPPKRRIPFPSGASLNQGNNISQNCVDRLNNSKFIVDSTPAAKYPSHNLARLKSEELNSVAVTPPSSGSVSALFASSGVVGVGGGGGGGGGGDKPEKPERKFNSRELIEKQKKWTSHFTKTKTTRTHSDLNRCDIIRTVPGTGLIMDVERTPKASPELRQHAMVVAGAANVATPLPPSSIPPEIKPRSGKIGSPVKSPPLPPIPAVKPKNVSPVKYNAATNKCAEAAPPPPPAKSAAVTAAMQRSALLQQEQQQQQSAPVPPEKPRKKSIDLIEDAVPVTCSTPSSCASPTSVHLQAAKRGSIDAPVGGARDIGNSNGLSGSTNSATSASPDQASASSGPSSPVYTEDEKQENESTEKSDNEHYQSKYNSVPRRRRRSENEVDTINMWKVLGLLLGLLICSSSELQSTKDMAGKSCHIARNEAAQITYIYRCVSCVATNSASYLELEQNVHLCIGAQLPSCMRSLEAHEVEPIRETNSMNIFLIPAGNGGQPLVRRIVDMLNPRQQRRHFHKYLFVWPEASEDQLRELFEGCWSKQLLFGLAITGPETVYDFQPFGDHGLELTKLISGTNVYYVDKLKDLKGFELRFSMFVNPLRALPLEPVESKGYQAIDGSVARLIAKKLNATARYVKPSDNDAYGRCLPNGSFTGVAKDIINGDTHFAMNIRLIWECFLSRVEYMYPYSRLKIVLVVPAAGMQPEFRIFVTAFQRSVWHLLLASFLAVLVVNVVLQWFLEKIVGEPRGRWYDVFEILFKTHLGQPVDHFTRISSLRISLIGWILFSYVLTTIYFGKLESTFVQSSYEEQIDTLDEFMSLGLQVHGINSLLDAARPALPERQFNQLMAVAKIHPINDSENFYTLKESRQNKRTAFVTRSDVAKEFVARTSSSDGRPSYHIVRQYLRSLPGSYILPIGSAFRYKFQLIFSTLHEHGILEHWRRMDILQKSRTSGQSDDDQTDLDPEDAADELEWTKKHVVLTLGILQESSCRIARTEAAQITYIYRCVSCVATNSASYLELEQDVHLCIGAQLPSCMRSLEAHEVEPIRETNSMNIFLIPAGNGGQPLVRRIVDMLNPRQQRRHFHKYLFVWPEASEDQLRELFEGCWSKQLLFGLAITGPETVYDFQPFGAQGLELTKLSSTNVYYADKLKDLKGFELRFSMFSNPLRALPLDPVESNGYRATDGSVARLIAKKLNATAKYVTPRDNEAYGRCLPNGSFTGVVKDLTNGETHIALNMRFVLECISPYVEHLYPYNRVVICLVVPAARMRPEYLIFVTAFQRAVWHLLLANFLIAVVLSSVLYHLIWKIIGETGCRWYDGCEMLFKTLLGQPVDRFSGVSSLRMFLMGWILFSYVLTTIYFGKLESSFVQPSYEEEIDTLDQLVPLRLRVHGIVTMFNAVNLSLSKEHFDLLTKNHRAHPLKDSDHFYELSVSRRNKKAAFIMRNDKAKEFLAVTYNSEVGRPTYHIVKQYLRSLPGTYILPLGSPFRYKFQNMLSAFYEHGFFEHWLRMDVLHRSRSSGESEEFFEQLDEQTGMDTEDAAADTTEWRKKRVVLTLDILQGAFYLWFIGILLSIVGFVLEQGYFHWRRTNLVYKL</sequence>
<evidence type="ECO:0000313" key="11">
    <source>
        <dbReference type="Proteomes" id="UP000295192"/>
    </source>
</evidence>
<feature type="compositionally biased region" description="Pro residues" evidence="8">
    <location>
        <begin position="321"/>
        <end position="330"/>
    </location>
</feature>
<dbReference type="OrthoDB" id="6353409at2759"/>
<dbReference type="InterPro" id="IPR052192">
    <property type="entry name" value="Insect_Ionotropic_Sensory_Rcpt"/>
</dbReference>
<evidence type="ECO:0000256" key="1">
    <source>
        <dbReference type="ARBA" id="ARBA00004651"/>
    </source>
</evidence>
<dbReference type="Gene3D" id="1.10.287.70">
    <property type="match status" value="1"/>
</dbReference>
<feature type="compositionally biased region" description="Polar residues" evidence="8">
    <location>
        <begin position="456"/>
        <end position="469"/>
    </location>
</feature>
<dbReference type="PANTHER" id="PTHR42643:SF31">
    <property type="entry name" value="IONOTROPIC RECEPTOR 68B-RELATED"/>
    <property type="match status" value="1"/>
</dbReference>
<evidence type="ECO:0000256" key="6">
    <source>
        <dbReference type="ARBA" id="ARBA00023170"/>
    </source>
</evidence>
<feature type="region of interest" description="Disordered" evidence="8">
    <location>
        <begin position="429"/>
        <end position="504"/>
    </location>
</feature>
<comment type="caution">
    <text evidence="10">The sequence shown here is derived from an EMBL/GenBank/DDBJ whole genome shotgun (WGS) entry which is preliminary data.</text>
</comment>
<evidence type="ECO:0000256" key="8">
    <source>
        <dbReference type="SAM" id="MobiDB-lite"/>
    </source>
</evidence>
<feature type="transmembrane region" description="Helical" evidence="9">
    <location>
        <begin position="1674"/>
        <end position="1695"/>
    </location>
</feature>
<feature type="compositionally biased region" description="Basic and acidic residues" evidence="8">
    <location>
        <begin position="477"/>
        <end position="490"/>
    </location>
</feature>
<feature type="compositionally biased region" description="Polar residues" evidence="8">
    <location>
        <begin position="138"/>
        <end position="148"/>
    </location>
</feature>
<feature type="region of interest" description="Disordered" evidence="8">
    <location>
        <begin position="347"/>
        <end position="392"/>
    </location>
</feature>
<feature type="compositionally biased region" description="Basic and acidic residues" evidence="8">
    <location>
        <begin position="103"/>
        <end position="122"/>
    </location>
</feature>
<feature type="transmembrane region" description="Helical" evidence="9">
    <location>
        <begin position="1460"/>
        <end position="1478"/>
    </location>
</feature>
<keyword evidence="4 9" id="KW-1133">Transmembrane helix</keyword>
<feature type="transmembrane region" description="Helical" evidence="9">
    <location>
        <begin position="1399"/>
        <end position="1422"/>
    </location>
</feature>
<keyword evidence="2" id="KW-1003">Cell membrane</keyword>
<dbReference type="GO" id="GO:0005886">
    <property type="term" value="C:plasma membrane"/>
    <property type="evidence" value="ECO:0007669"/>
    <property type="project" value="UniProtKB-SubCell"/>
</dbReference>
<evidence type="ECO:0000256" key="3">
    <source>
        <dbReference type="ARBA" id="ARBA00022692"/>
    </source>
</evidence>
<accession>A0A484BX42</accession>
<gene>
    <name evidence="10" type="ORF">AWZ03_000059</name>
</gene>
<evidence type="ECO:0008006" key="12">
    <source>
        <dbReference type="Google" id="ProtNLM"/>
    </source>
</evidence>
<keyword evidence="6" id="KW-0675">Receptor</keyword>
<dbReference type="SUPFAM" id="SSF53850">
    <property type="entry name" value="Periplasmic binding protein-like II"/>
    <property type="match status" value="2"/>
</dbReference>
<keyword evidence="7" id="KW-0325">Glycoprotein</keyword>
<name>A0A484BX42_DRONA</name>